<dbReference type="InterPro" id="IPR003772">
    <property type="entry name" value="YceD"/>
</dbReference>
<evidence type="ECO:0000313" key="3">
    <source>
        <dbReference type="Proteomes" id="UP000002247"/>
    </source>
</evidence>
<dbReference type="Pfam" id="PF02620">
    <property type="entry name" value="YceD"/>
    <property type="match status" value="1"/>
</dbReference>
<dbReference type="HOGENOM" id="CLU_100236_0_0_11"/>
<accession>D6ZE59</accession>
<dbReference type="OrthoDB" id="9790372at2"/>
<evidence type="ECO:0000256" key="1">
    <source>
        <dbReference type="SAM" id="MobiDB-lite"/>
    </source>
</evidence>
<feature type="region of interest" description="Disordered" evidence="1">
    <location>
        <begin position="177"/>
        <end position="199"/>
    </location>
</feature>
<name>D6ZE59_SEGRD</name>
<dbReference type="STRING" id="640132.Srot_0862"/>
<dbReference type="AlphaFoldDB" id="D6ZE59"/>
<sequence>MSRVFDPRHPWALDIRQLQSSSEPLRGAFDFPAPERIGGEMIAVEPGAPVRLALELFETEDGVSVTGRFQAPTVGQCSRCLEPFAGSVESSFREFFSFAPAQDEEEAPVVIAGKIDVEQPVIDSVVLGFPLAPLCEPGCPGLCVECGALLAAEPPGHSHEQIDPRWSVLREKFALPEDVSHAEADDVDLSGPKEVGGAS</sequence>
<organism evidence="2 3">
    <name type="scientific">Segniliparus rotundus (strain ATCC BAA-972 / CDC 1076 / CIP 108378 / DSM 44985 / JCM 13578)</name>
    <dbReference type="NCBI Taxonomy" id="640132"/>
    <lineage>
        <taxon>Bacteria</taxon>
        <taxon>Bacillati</taxon>
        <taxon>Actinomycetota</taxon>
        <taxon>Actinomycetes</taxon>
        <taxon>Mycobacteriales</taxon>
        <taxon>Segniliparaceae</taxon>
        <taxon>Segniliparus</taxon>
    </lineage>
</organism>
<dbReference type="KEGG" id="srt:Srot_0862"/>
<dbReference type="PANTHER" id="PTHR34374:SF1">
    <property type="entry name" value="LARGE RIBOSOMAL RNA SUBUNIT ACCUMULATION PROTEIN YCED HOMOLOG 1, CHLOROPLASTIC"/>
    <property type="match status" value="1"/>
</dbReference>
<keyword evidence="3" id="KW-1185">Reference proteome</keyword>
<protein>
    <recommendedName>
        <fullName evidence="4">DUF177 domain-containing protein</fullName>
    </recommendedName>
</protein>
<evidence type="ECO:0000313" key="2">
    <source>
        <dbReference type="EMBL" id="ADG97339.1"/>
    </source>
</evidence>
<reference evidence="2 3" key="1">
    <citation type="journal article" date="2010" name="Stand. Genomic Sci.">
        <title>Complete genome sequence of Segniliparus rotundus type strain (CDC 1076).</title>
        <authorList>
            <person name="Sikorski J."/>
            <person name="Lapidus A."/>
            <person name="Copeland A."/>
            <person name="Misra M."/>
            <person name="Glavina Del Rio T."/>
            <person name="Nolan M."/>
            <person name="Lucas S."/>
            <person name="Chen F."/>
            <person name="Tice H."/>
            <person name="Cheng J.F."/>
            <person name="Jando M."/>
            <person name="Schneider S."/>
            <person name="Bruce D."/>
            <person name="Goodwin L."/>
            <person name="Pitluck S."/>
            <person name="Liolios K."/>
            <person name="Mikhailova N."/>
            <person name="Pati A."/>
            <person name="Ivanova N."/>
            <person name="Mavromatis K."/>
            <person name="Chen A."/>
            <person name="Palaniappan K."/>
            <person name="Chertkov O."/>
            <person name="Land M."/>
            <person name="Hauser L."/>
            <person name="Chang Y.J."/>
            <person name="Jeffries C.D."/>
            <person name="Brettin T."/>
            <person name="Detter J.C."/>
            <person name="Han C."/>
            <person name="Rohde M."/>
            <person name="Goker M."/>
            <person name="Bristow J."/>
            <person name="Eisen J.A."/>
            <person name="Markowitz V."/>
            <person name="Hugenholtz P."/>
            <person name="Kyrpides N.C."/>
            <person name="Klenk H.P."/>
        </authorList>
    </citation>
    <scope>NUCLEOTIDE SEQUENCE [LARGE SCALE GENOMIC DNA]</scope>
    <source>
        <strain evidence="3">ATCC BAA-972 / CDC 1076 / CIP 108378 / DSM 44985 / JCM 13578</strain>
    </source>
</reference>
<dbReference type="eggNOG" id="COG1399">
    <property type="taxonomic scope" value="Bacteria"/>
</dbReference>
<evidence type="ECO:0008006" key="4">
    <source>
        <dbReference type="Google" id="ProtNLM"/>
    </source>
</evidence>
<dbReference type="Proteomes" id="UP000002247">
    <property type="component" value="Chromosome"/>
</dbReference>
<dbReference type="EMBL" id="CP001958">
    <property type="protein sequence ID" value="ADG97339.1"/>
    <property type="molecule type" value="Genomic_DNA"/>
</dbReference>
<dbReference type="PANTHER" id="PTHR34374">
    <property type="entry name" value="LARGE RIBOSOMAL RNA SUBUNIT ACCUMULATION PROTEIN YCED HOMOLOG 1, CHLOROPLASTIC"/>
    <property type="match status" value="1"/>
</dbReference>
<gene>
    <name evidence="2" type="ordered locus">Srot_0862</name>
</gene>
<proteinExistence type="predicted"/>